<dbReference type="InterPro" id="IPR001958">
    <property type="entry name" value="Tet-R_TetA/multi-R_MdtG-like"/>
</dbReference>
<reference evidence="10" key="1">
    <citation type="journal article" date="2019" name="Int. J. Syst. Evol. Microbiol.">
        <title>The Global Catalogue of Microorganisms (GCM) 10K type strain sequencing project: providing services to taxonomists for standard genome sequencing and annotation.</title>
        <authorList>
            <consortium name="The Broad Institute Genomics Platform"/>
            <consortium name="The Broad Institute Genome Sequencing Center for Infectious Disease"/>
            <person name="Wu L."/>
            <person name="Ma J."/>
        </authorList>
    </citation>
    <scope>NUCLEOTIDE SEQUENCE [LARGE SCALE GENOMIC DNA]</scope>
    <source>
        <strain evidence="10">CCM 7043</strain>
    </source>
</reference>
<keyword evidence="2" id="KW-0813">Transport</keyword>
<evidence type="ECO:0000313" key="10">
    <source>
        <dbReference type="Proteomes" id="UP001597114"/>
    </source>
</evidence>
<keyword evidence="3 7" id="KW-0812">Transmembrane</keyword>
<gene>
    <name evidence="9" type="ORF">ACFSJD_34235</name>
</gene>
<dbReference type="PRINTS" id="PR01035">
    <property type="entry name" value="TCRTETA"/>
</dbReference>
<evidence type="ECO:0000256" key="2">
    <source>
        <dbReference type="ARBA" id="ARBA00022448"/>
    </source>
</evidence>
<evidence type="ECO:0000256" key="6">
    <source>
        <dbReference type="SAM" id="MobiDB-lite"/>
    </source>
</evidence>
<protein>
    <submittedName>
        <fullName evidence="9">MFS transporter</fullName>
    </submittedName>
</protein>
<feature type="transmembrane region" description="Helical" evidence="7">
    <location>
        <begin position="211"/>
        <end position="228"/>
    </location>
</feature>
<comment type="caution">
    <text evidence="9">The sequence shown here is derived from an EMBL/GenBank/DDBJ whole genome shotgun (WGS) entry which is preliminary data.</text>
</comment>
<dbReference type="PANTHER" id="PTHR42718">
    <property type="entry name" value="MAJOR FACILITATOR SUPERFAMILY MULTIDRUG TRANSPORTER MFSC"/>
    <property type="match status" value="1"/>
</dbReference>
<keyword evidence="10" id="KW-1185">Reference proteome</keyword>
<keyword evidence="5 7" id="KW-0472">Membrane</keyword>
<comment type="subcellular location">
    <subcellularLocation>
        <location evidence="1">Cell membrane</location>
        <topology evidence="1">Multi-pass membrane protein</topology>
    </subcellularLocation>
</comment>
<feature type="transmembrane region" description="Helical" evidence="7">
    <location>
        <begin position="353"/>
        <end position="371"/>
    </location>
</feature>
<name>A0ABW4F5N6_9PSEU</name>
<feature type="compositionally biased region" description="Pro residues" evidence="6">
    <location>
        <begin position="445"/>
        <end position="454"/>
    </location>
</feature>
<dbReference type="PROSITE" id="PS50850">
    <property type="entry name" value="MFS"/>
    <property type="match status" value="1"/>
</dbReference>
<organism evidence="9 10">
    <name type="scientific">Pseudonocardia yunnanensis</name>
    <dbReference type="NCBI Taxonomy" id="58107"/>
    <lineage>
        <taxon>Bacteria</taxon>
        <taxon>Bacillati</taxon>
        <taxon>Actinomycetota</taxon>
        <taxon>Actinomycetes</taxon>
        <taxon>Pseudonocardiales</taxon>
        <taxon>Pseudonocardiaceae</taxon>
        <taxon>Pseudonocardia</taxon>
    </lineage>
</organism>
<feature type="transmembrane region" description="Helical" evidence="7">
    <location>
        <begin position="248"/>
        <end position="266"/>
    </location>
</feature>
<dbReference type="InterPro" id="IPR011701">
    <property type="entry name" value="MFS"/>
</dbReference>
<feature type="transmembrane region" description="Helical" evidence="7">
    <location>
        <begin position="166"/>
        <end position="190"/>
    </location>
</feature>
<evidence type="ECO:0000256" key="4">
    <source>
        <dbReference type="ARBA" id="ARBA00022989"/>
    </source>
</evidence>
<feature type="region of interest" description="Disordered" evidence="6">
    <location>
        <begin position="424"/>
        <end position="454"/>
    </location>
</feature>
<feature type="transmembrane region" description="Helical" evidence="7">
    <location>
        <begin position="310"/>
        <end position="332"/>
    </location>
</feature>
<evidence type="ECO:0000256" key="3">
    <source>
        <dbReference type="ARBA" id="ARBA00022692"/>
    </source>
</evidence>
<dbReference type="CDD" id="cd17321">
    <property type="entry name" value="MFS_MMR_MDR_like"/>
    <property type="match status" value="1"/>
</dbReference>
<evidence type="ECO:0000256" key="5">
    <source>
        <dbReference type="ARBA" id="ARBA00023136"/>
    </source>
</evidence>
<accession>A0ABW4F5N6</accession>
<dbReference type="InterPro" id="IPR036259">
    <property type="entry name" value="MFS_trans_sf"/>
</dbReference>
<feature type="transmembrane region" description="Helical" evidence="7">
    <location>
        <begin position="83"/>
        <end position="104"/>
    </location>
</feature>
<feature type="transmembrane region" description="Helical" evidence="7">
    <location>
        <begin position="18"/>
        <end position="40"/>
    </location>
</feature>
<dbReference type="Pfam" id="PF07690">
    <property type="entry name" value="MFS_1"/>
    <property type="match status" value="1"/>
</dbReference>
<feature type="transmembrane region" description="Helical" evidence="7">
    <location>
        <begin position="52"/>
        <end position="71"/>
    </location>
</feature>
<evidence type="ECO:0000313" key="9">
    <source>
        <dbReference type="EMBL" id="MFD1522597.1"/>
    </source>
</evidence>
<feature type="transmembrane region" description="Helical" evidence="7">
    <location>
        <begin position="278"/>
        <end position="298"/>
    </location>
</feature>
<dbReference type="SUPFAM" id="SSF103473">
    <property type="entry name" value="MFS general substrate transporter"/>
    <property type="match status" value="1"/>
</dbReference>
<feature type="transmembrane region" description="Helical" evidence="7">
    <location>
        <begin position="138"/>
        <end position="160"/>
    </location>
</feature>
<feature type="domain" description="Major facilitator superfamily (MFS) profile" evidence="8">
    <location>
        <begin position="14"/>
        <end position="421"/>
    </location>
</feature>
<keyword evidence="4 7" id="KW-1133">Transmembrane helix</keyword>
<dbReference type="PANTHER" id="PTHR42718:SF9">
    <property type="entry name" value="MAJOR FACILITATOR SUPERFAMILY MULTIDRUG TRANSPORTER MFSC"/>
    <property type="match status" value="1"/>
</dbReference>
<evidence type="ECO:0000256" key="7">
    <source>
        <dbReference type="SAM" id="Phobius"/>
    </source>
</evidence>
<feature type="transmembrane region" description="Helical" evidence="7">
    <location>
        <begin position="391"/>
        <end position="416"/>
    </location>
</feature>
<dbReference type="Proteomes" id="UP001597114">
    <property type="component" value="Unassembled WGS sequence"/>
</dbReference>
<evidence type="ECO:0000259" key="8">
    <source>
        <dbReference type="PROSITE" id="PS50850"/>
    </source>
</evidence>
<dbReference type="Gene3D" id="1.20.1720.10">
    <property type="entry name" value="Multidrug resistance protein D"/>
    <property type="match status" value="1"/>
</dbReference>
<evidence type="ECO:0000256" key="1">
    <source>
        <dbReference type="ARBA" id="ARBA00004651"/>
    </source>
</evidence>
<dbReference type="InterPro" id="IPR020846">
    <property type="entry name" value="MFS_dom"/>
</dbReference>
<feature type="transmembrane region" description="Helical" evidence="7">
    <location>
        <begin position="110"/>
        <end position="131"/>
    </location>
</feature>
<sequence>MATDVQTVSTRSLTLPSILVAQFVIPMSITGTAIALPPISDDLGTAAGPLQWVVNGFNVPFALGAVLWGAAADRIGYRTTFRAGIGLALLGGLLSAASNSLLMLDLSRVIAGLGSAAVLTSATSLLSSLYAGQARNRAFGLFGTAIGLGMAVGPTVSGLLTSGFGWRMIFLAHSAVLVVAAVMQVSIPHVRPQPRADRRLIDFRVLRDRTFLAISLVPVAGAIAFVTLEVYLPNGLSAILALNPTQTGLLVLFMTVPVLLAPIGVARLLQRTRLTPMAVIVTSLFSLLIGALGLLLLHPDGTVIDLPLPLLFLGLGWGLSIGLVDGEALAAVPAHLAGTAAGLLNLFRTGSEAIAVGAYSATLALLIRHSLSDPAVADSVAAGHPGHPDAYAAALHTMLLAIAALVVVVMAAVWLLHRSQTRRDHSDDAPVSLPCQGPGLATGPAGPPSGSPAA</sequence>
<dbReference type="EMBL" id="JBHUCO010000046">
    <property type="protein sequence ID" value="MFD1522597.1"/>
    <property type="molecule type" value="Genomic_DNA"/>
</dbReference>
<proteinExistence type="predicted"/>
<dbReference type="RefSeq" id="WP_344725201.1">
    <property type="nucleotide sequence ID" value="NZ_BAAAUS010000030.1"/>
</dbReference>